<gene>
    <name evidence="12" type="ORF">A5888_001467</name>
    <name evidence="11" type="ORF">A5888_003423</name>
</gene>
<reference evidence="11" key="1">
    <citation type="submission" date="2017-05" db="EMBL/GenBank/DDBJ databases">
        <title>The Genome Sequence of Enterococcus sp. 9E7_DIV0242.</title>
        <authorList>
            <consortium name="The Broad Institute Genomics Platform"/>
            <consortium name="The Broad Institute Genomic Center for Infectious Diseases"/>
            <person name="Earl A."/>
            <person name="Manson A."/>
            <person name="Schwartman J."/>
            <person name="Gilmore M."/>
            <person name="Abouelleil A."/>
            <person name="Cao P."/>
            <person name="Chapman S."/>
            <person name="Cusick C."/>
            <person name="Shea T."/>
            <person name="Young S."/>
            <person name="Neafsey D."/>
            <person name="Nusbaum C."/>
            <person name="Birren B."/>
        </authorList>
    </citation>
    <scope>NUCLEOTIDE SEQUENCE [LARGE SCALE GENOMIC DNA]</scope>
    <source>
        <strain evidence="11">9E7_DIV0242</strain>
    </source>
</reference>
<dbReference type="EMBL" id="NGMM01000006">
    <property type="protein sequence ID" value="OTP12843.1"/>
    <property type="molecule type" value="Genomic_DNA"/>
</dbReference>
<keyword evidence="3" id="KW-0808">Transferase</keyword>
<dbReference type="Pfam" id="PF04963">
    <property type="entry name" value="Sigma54_CBD"/>
    <property type="match status" value="1"/>
</dbReference>
<dbReference type="EMBL" id="CP147247">
    <property type="protein sequence ID" value="WYJ89743.1"/>
    <property type="molecule type" value="Genomic_DNA"/>
</dbReference>
<keyword evidence="2" id="KW-0240">DNA-directed RNA polymerase</keyword>
<evidence type="ECO:0000256" key="6">
    <source>
        <dbReference type="ARBA" id="ARBA00023082"/>
    </source>
</evidence>
<dbReference type="PRINTS" id="PR00045">
    <property type="entry name" value="SIGMA54FCT"/>
</dbReference>
<evidence type="ECO:0000256" key="7">
    <source>
        <dbReference type="ARBA" id="ARBA00023125"/>
    </source>
</evidence>
<comment type="similarity">
    <text evidence="1">Belongs to the sigma-54 factor family.</text>
</comment>
<dbReference type="PROSITE" id="PS00717">
    <property type="entry name" value="SIGMA54_1"/>
    <property type="match status" value="1"/>
</dbReference>
<evidence type="ECO:0000256" key="5">
    <source>
        <dbReference type="ARBA" id="ARBA00023015"/>
    </source>
</evidence>
<dbReference type="PROSITE" id="PS00718">
    <property type="entry name" value="SIGMA54_2"/>
    <property type="match status" value="1"/>
</dbReference>
<evidence type="ECO:0000313" key="13">
    <source>
        <dbReference type="Proteomes" id="UP000195141"/>
    </source>
</evidence>
<accession>A0A242K376</accession>
<dbReference type="InterPro" id="IPR007634">
    <property type="entry name" value="RNA_pol_sigma_54_DNA-bd"/>
</dbReference>
<reference evidence="12" key="3">
    <citation type="submission" date="2024-03" db="EMBL/GenBank/DDBJ databases">
        <title>The Genome Sequence of Enterococcus sp. DIV0242b.</title>
        <authorList>
            <consortium name="The Broad Institute Genomics Platform"/>
            <consortium name="The Broad Institute Microbial Omics Core"/>
            <consortium name="The Broad Institute Genomic Center for Infectious Diseases"/>
            <person name="Earl A."/>
            <person name="Manson A."/>
            <person name="Gilmore M."/>
            <person name="Schwartman J."/>
            <person name="Shea T."/>
            <person name="Abouelleil A."/>
            <person name="Cao P."/>
            <person name="Chapman S."/>
            <person name="Cusick C."/>
            <person name="Young S."/>
            <person name="Neafsey D."/>
            <person name="Nusbaum C."/>
            <person name="Birren B."/>
        </authorList>
    </citation>
    <scope>NUCLEOTIDE SEQUENCE</scope>
    <source>
        <strain evidence="12">9E7_DIV0242</strain>
    </source>
</reference>
<keyword evidence="6" id="KW-0731">Sigma factor</keyword>
<evidence type="ECO:0000313" key="12">
    <source>
        <dbReference type="EMBL" id="WYJ89743.1"/>
    </source>
</evidence>
<name>A0A242K376_9ENTE</name>
<dbReference type="GO" id="GO:0003677">
    <property type="term" value="F:DNA binding"/>
    <property type="evidence" value="ECO:0007669"/>
    <property type="project" value="UniProtKB-KW"/>
</dbReference>
<evidence type="ECO:0000259" key="9">
    <source>
        <dbReference type="Pfam" id="PF04552"/>
    </source>
</evidence>
<dbReference type="GO" id="GO:0000428">
    <property type="term" value="C:DNA-directed RNA polymerase complex"/>
    <property type="evidence" value="ECO:0007669"/>
    <property type="project" value="UniProtKB-KW"/>
</dbReference>
<dbReference type="Pfam" id="PF00309">
    <property type="entry name" value="Sigma54_AID"/>
    <property type="match status" value="1"/>
</dbReference>
<dbReference type="NCBIfam" id="TIGR02395">
    <property type="entry name" value="rpoN_sigma"/>
    <property type="match status" value="1"/>
</dbReference>
<keyword evidence="7" id="KW-0238">DNA-binding</keyword>
<evidence type="ECO:0000313" key="11">
    <source>
        <dbReference type="EMBL" id="OTP12843.1"/>
    </source>
</evidence>
<sequence length="442" mass="50998">MKFEQHFSQQQKQIQKLAMTQQLQQSIQVLQYNTEELQAFIENKALENPLIELQTNVTDYTYSGTSSGQYTNEKESNLMNQIPDSPLSLFEYIIDQIHLNYRDTFLRKLVLFLAEFIDLNGYLTISLEQAAEQTGADSIQILDALVLLQQLDPAGVGARDLRECLLLQIERDDRSPVLAYIIIEEEFEAFANRKWAVISKKFDIELSDVQEVFDYVQTLTPSPGSIFGSTAGLYVRPDLKVKVVDGHPTVISNREGIPTIRFQQAYFSKMEKTEDLEVQEYISEKKKEFEWLQKTIVQRGDTILRVGTEIVERQQEFFLKPERPLKPMTLKEIAQKLDIHESTVSRTVNGKYLETEFGSFELRSFFSQGLASSDNEGEDTSVSNVKKLIQEMIDQENKAKPISDQKLVERLKENNIEIARRTVAKYREAMNIPSSSKRKRYD</sequence>
<dbReference type="Gene3D" id="1.10.10.60">
    <property type="entry name" value="Homeodomain-like"/>
    <property type="match status" value="1"/>
</dbReference>
<evidence type="ECO:0000256" key="8">
    <source>
        <dbReference type="ARBA" id="ARBA00023163"/>
    </source>
</evidence>
<evidence type="ECO:0000259" key="10">
    <source>
        <dbReference type="Pfam" id="PF04963"/>
    </source>
</evidence>
<dbReference type="GO" id="GO:0006352">
    <property type="term" value="P:DNA-templated transcription initiation"/>
    <property type="evidence" value="ECO:0007669"/>
    <property type="project" value="InterPro"/>
</dbReference>
<organism evidence="11">
    <name type="scientific">Candidatus Enterococcus clewellii</name>
    <dbReference type="NCBI Taxonomy" id="1834193"/>
    <lineage>
        <taxon>Bacteria</taxon>
        <taxon>Bacillati</taxon>
        <taxon>Bacillota</taxon>
        <taxon>Bacilli</taxon>
        <taxon>Lactobacillales</taxon>
        <taxon>Enterococcaceae</taxon>
        <taxon>Enterococcus</taxon>
    </lineage>
</organism>
<evidence type="ECO:0000256" key="1">
    <source>
        <dbReference type="ARBA" id="ARBA00008798"/>
    </source>
</evidence>
<keyword evidence="5" id="KW-0805">Transcription regulation</keyword>
<dbReference type="InterPro" id="IPR038709">
    <property type="entry name" value="RpoN_core-bd_sf"/>
</dbReference>
<dbReference type="PROSITE" id="PS50044">
    <property type="entry name" value="SIGMA54_3"/>
    <property type="match status" value="1"/>
</dbReference>
<dbReference type="PANTHER" id="PTHR32248:SF4">
    <property type="entry name" value="RNA POLYMERASE SIGMA-54 FACTOR"/>
    <property type="match status" value="1"/>
</dbReference>
<keyword evidence="8" id="KW-0804">Transcription</keyword>
<protein>
    <submittedName>
        <fullName evidence="11">RNA polymerase sigma-54 factor</fullName>
    </submittedName>
</protein>
<dbReference type="RefSeq" id="WP_086350416.1">
    <property type="nucleotide sequence ID" value="NZ_CP147247.1"/>
</dbReference>
<dbReference type="Pfam" id="PF04552">
    <property type="entry name" value="Sigma54_DBD"/>
    <property type="match status" value="1"/>
</dbReference>
<keyword evidence="4" id="KW-0548">Nucleotidyltransferase</keyword>
<proteinExistence type="inferred from homology"/>
<feature type="domain" description="RNA polymerase sigma factor 54 DNA-binding" evidence="9">
    <location>
        <begin position="279"/>
        <end position="440"/>
    </location>
</feature>
<evidence type="ECO:0000256" key="2">
    <source>
        <dbReference type="ARBA" id="ARBA00022478"/>
    </source>
</evidence>
<dbReference type="Proteomes" id="UP000195141">
    <property type="component" value="Chromosome"/>
</dbReference>
<evidence type="ECO:0000256" key="3">
    <source>
        <dbReference type="ARBA" id="ARBA00022679"/>
    </source>
</evidence>
<evidence type="ECO:0000256" key="4">
    <source>
        <dbReference type="ARBA" id="ARBA00022695"/>
    </source>
</evidence>
<feature type="domain" description="RNA polymerase sigma factor 54 core-binding" evidence="10">
    <location>
        <begin position="81"/>
        <end position="266"/>
    </location>
</feature>
<dbReference type="OrthoDB" id="9814402at2"/>
<keyword evidence="13" id="KW-1185">Reference proteome</keyword>
<dbReference type="GO" id="GO:0016987">
    <property type="term" value="F:sigma factor activity"/>
    <property type="evidence" value="ECO:0007669"/>
    <property type="project" value="UniProtKB-KW"/>
</dbReference>
<dbReference type="PIRSF" id="PIRSF000774">
    <property type="entry name" value="RpoN"/>
    <property type="match status" value="1"/>
</dbReference>
<dbReference type="PANTHER" id="PTHR32248">
    <property type="entry name" value="RNA POLYMERASE SIGMA-54 FACTOR"/>
    <property type="match status" value="1"/>
</dbReference>
<dbReference type="GO" id="GO:0001216">
    <property type="term" value="F:DNA-binding transcription activator activity"/>
    <property type="evidence" value="ECO:0007669"/>
    <property type="project" value="InterPro"/>
</dbReference>
<dbReference type="AlphaFoldDB" id="A0A242K376"/>
<dbReference type="InterPro" id="IPR007046">
    <property type="entry name" value="RNA_pol_sigma_54_core-bd"/>
</dbReference>
<dbReference type="Gene3D" id="1.10.10.1330">
    <property type="entry name" value="RNA polymerase sigma-54 factor, core-binding domain"/>
    <property type="match status" value="1"/>
</dbReference>
<reference evidence="12" key="2">
    <citation type="submission" date="2017-05" db="EMBL/GenBank/DDBJ databases">
        <authorList>
            <consortium name="The Broad Institute Genomics Platform"/>
            <consortium name="The Broad Institute Genomic Center for Infectious Diseases"/>
            <person name="Earl A."/>
            <person name="Manson A."/>
            <person name="Schwartman J."/>
            <person name="Gilmore M."/>
            <person name="Abouelleil A."/>
            <person name="Cao P."/>
            <person name="Chapman S."/>
            <person name="Cusick C."/>
            <person name="Shea T."/>
            <person name="Young S."/>
            <person name="Neafsey D."/>
            <person name="Nusbaum C."/>
            <person name="Birren B."/>
        </authorList>
    </citation>
    <scope>NUCLEOTIDE SEQUENCE</scope>
    <source>
        <strain evidence="12">9E7_DIV0242</strain>
    </source>
</reference>
<dbReference type="GO" id="GO:0016779">
    <property type="term" value="F:nucleotidyltransferase activity"/>
    <property type="evidence" value="ECO:0007669"/>
    <property type="project" value="UniProtKB-KW"/>
</dbReference>
<dbReference type="InterPro" id="IPR000394">
    <property type="entry name" value="RNA_pol_sigma_54"/>
</dbReference>